<feature type="region of interest" description="Disordered" evidence="1">
    <location>
        <begin position="23"/>
        <end position="44"/>
    </location>
</feature>
<evidence type="ECO:0000256" key="1">
    <source>
        <dbReference type="SAM" id="MobiDB-lite"/>
    </source>
</evidence>
<reference evidence="2 3" key="1">
    <citation type="journal article" date="2019" name="Int. J. Syst. Evol. Microbiol.">
        <title>The Global Catalogue of Microorganisms (GCM) 10K type strain sequencing project: providing services to taxonomists for standard genome sequencing and annotation.</title>
        <authorList>
            <consortium name="The Broad Institute Genomics Platform"/>
            <consortium name="The Broad Institute Genome Sequencing Center for Infectious Disease"/>
            <person name="Wu L."/>
            <person name="Ma J."/>
        </authorList>
    </citation>
    <scope>NUCLEOTIDE SEQUENCE [LARGE SCALE GENOMIC DNA]</scope>
    <source>
        <strain evidence="2 3">JCM 13595</strain>
    </source>
</reference>
<dbReference type="CDD" id="cd21631">
    <property type="entry name" value="RHH_CopG_NikR-like"/>
    <property type="match status" value="1"/>
</dbReference>
<evidence type="ECO:0008006" key="4">
    <source>
        <dbReference type="Google" id="ProtNLM"/>
    </source>
</evidence>
<name>A0ABN2U3B5_9MICC</name>
<gene>
    <name evidence="2" type="ORF">GCM10009720_04280</name>
</gene>
<accession>A0ABN2U3B5</accession>
<protein>
    <recommendedName>
        <fullName evidence="4">CopG family transcriptional regulator</fullName>
    </recommendedName>
</protein>
<organism evidence="2 3">
    <name type="scientific">Yaniella flava</name>
    <dbReference type="NCBI Taxonomy" id="287930"/>
    <lineage>
        <taxon>Bacteria</taxon>
        <taxon>Bacillati</taxon>
        <taxon>Actinomycetota</taxon>
        <taxon>Actinomycetes</taxon>
        <taxon>Micrococcales</taxon>
        <taxon>Micrococcaceae</taxon>
        <taxon>Yaniella</taxon>
    </lineage>
</organism>
<dbReference type="Proteomes" id="UP001501461">
    <property type="component" value="Unassembled WGS sequence"/>
</dbReference>
<keyword evidence="3" id="KW-1185">Reference proteome</keyword>
<evidence type="ECO:0000313" key="3">
    <source>
        <dbReference type="Proteomes" id="UP001501461"/>
    </source>
</evidence>
<comment type="caution">
    <text evidence="2">The sequence shown here is derived from an EMBL/GenBank/DDBJ whole genome shotgun (WGS) entry which is preliminary data.</text>
</comment>
<proteinExistence type="predicted"/>
<dbReference type="RefSeq" id="WP_343955949.1">
    <property type="nucleotide sequence ID" value="NZ_BAAAMN010000008.1"/>
</dbReference>
<sequence>MAKYTATNGTTFTDEDIERWAAEAESEQGYTGDHIGPAVPGRPVSVGAEAKPFTLRLDANRRAKLNEIAEQRHITPSELMRELIDAL</sequence>
<dbReference type="EMBL" id="BAAAMN010000008">
    <property type="protein sequence ID" value="GAA2027702.1"/>
    <property type="molecule type" value="Genomic_DNA"/>
</dbReference>
<evidence type="ECO:0000313" key="2">
    <source>
        <dbReference type="EMBL" id="GAA2027702.1"/>
    </source>
</evidence>